<dbReference type="PROSITE" id="PS50893">
    <property type="entry name" value="ABC_TRANSPORTER_2"/>
    <property type="match status" value="1"/>
</dbReference>
<dbReference type="Pfam" id="PF00005">
    <property type="entry name" value="ABC_tran"/>
    <property type="match status" value="1"/>
</dbReference>
<comment type="caution">
    <text evidence="6">The sequence shown here is derived from an EMBL/GenBank/DDBJ whole genome shotgun (WGS) entry which is preliminary data.</text>
</comment>
<reference evidence="6 7" key="1">
    <citation type="journal article" date="2015" name="Stand. Genomic Sci.">
        <title>Genomic Encyclopedia of Bacterial and Archaeal Type Strains, Phase III: the genomes of soil and plant-associated and newly described type strains.</title>
        <authorList>
            <person name="Whitman W.B."/>
            <person name="Woyke T."/>
            <person name="Klenk H.P."/>
            <person name="Zhou Y."/>
            <person name="Lilburn T.G."/>
            <person name="Beck B.J."/>
            <person name="De Vos P."/>
            <person name="Vandamme P."/>
            <person name="Eisen J.A."/>
            <person name="Garrity G."/>
            <person name="Hugenholtz P."/>
            <person name="Kyrpides N.C."/>
        </authorList>
    </citation>
    <scope>NUCLEOTIDE SEQUENCE [LARGE SCALE GENOMIC DNA]</scope>
    <source>
        <strain evidence="6 7">S2T63</strain>
    </source>
</reference>
<sequence length="285" mass="30325">MSPEPVLPEPVLQVSGLEVVLGRGARRRRVLDDVALHVSAGEIVGLVGETGSGKSTLARAVLGLVPVARGVVRVAGRETQALRGAARRAHRREGHVQYVFQDPLRSFDPDRTVGDSVGEPLAVRGGGLARREIADAVARRFADVQLDPALASRLPGELSGGQRQRAAVARALITDPRVVILDEPVSALDAANRVRVLELLTVLRGAGVALLYISHDLGSVAGITDRTAVLYDGRIVETAPSHRLIREPQHPYSRLLVGSAPTLTGAGLDRAERARLRAELADTAR</sequence>
<accession>A0A498CAF8</accession>
<evidence type="ECO:0000256" key="4">
    <source>
        <dbReference type="ARBA" id="ARBA00022840"/>
    </source>
</evidence>
<dbReference type="CDD" id="cd03257">
    <property type="entry name" value="ABC_NikE_OppD_transporters"/>
    <property type="match status" value="1"/>
</dbReference>
<organism evidence="6 7">
    <name type="scientific">Microbacterium telephonicum</name>
    <dbReference type="NCBI Taxonomy" id="1714841"/>
    <lineage>
        <taxon>Bacteria</taxon>
        <taxon>Bacillati</taxon>
        <taxon>Actinomycetota</taxon>
        <taxon>Actinomycetes</taxon>
        <taxon>Micrococcales</taxon>
        <taxon>Microbacteriaceae</taxon>
        <taxon>Microbacterium</taxon>
    </lineage>
</organism>
<evidence type="ECO:0000313" key="6">
    <source>
        <dbReference type="EMBL" id="RLK52682.1"/>
    </source>
</evidence>
<dbReference type="PROSITE" id="PS00211">
    <property type="entry name" value="ABC_TRANSPORTER_1"/>
    <property type="match status" value="1"/>
</dbReference>
<dbReference type="GO" id="GO:0055085">
    <property type="term" value="P:transmembrane transport"/>
    <property type="evidence" value="ECO:0007669"/>
    <property type="project" value="UniProtKB-ARBA"/>
</dbReference>
<comment type="similarity">
    <text evidence="1">Belongs to the ABC transporter superfamily.</text>
</comment>
<dbReference type="InterPro" id="IPR003593">
    <property type="entry name" value="AAA+_ATPase"/>
</dbReference>
<dbReference type="GO" id="GO:0016887">
    <property type="term" value="F:ATP hydrolysis activity"/>
    <property type="evidence" value="ECO:0007669"/>
    <property type="project" value="InterPro"/>
</dbReference>
<keyword evidence="3" id="KW-0547">Nucleotide-binding</keyword>
<dbReference type="Gene3D" id="3.40.50.300">
    <property type="entry name" value="P-loop containing nucleotide triphosphate hydrolases"/>
    <property type="match status" value="1"/>
</dbReference>
<evidence type="ECO:0000256" key="2">
    <source>
        <dbReference type="ARBA" id="ARBA00022448"/>
    </source>
</evidence>
<dbReference type="InterPro" id="IPR017871">
    <property type="entry name" value="ABC_transporter-like_CS"/>
</dbReference>
<evidence type="ECO:0000256" key="1">
    <source>
        <dbReference type="ARBA" id="ARBA00005417"/>
    </source>
</evidence>
<dbReference type="SMART" id="SM00382">
    <property type="entry name" value="AAA"/>
    <property type="match status" value="1"/>
</dbReference>
<protein>
    <submittedName>
        <fullName evidence="6">Oligopeptide/dipeptide transporter</fullName>
    </submittedName>
</protein>
<name>A0A498CAF8_9MICO</name>
<gene>
    <name evidence="6" type="ORF">C7474_0635</name>
</gene>
<dbReference type="RefSeq" id="WP_121057488.1">
    <property type="nucleotide sequence ID" value="NZ_RCDB01000001.1"/>
</dbReference>
<dbReference type="EMBL" id="RCDB01000001">
    <property type="protein sequence ID" value="RLK52682.1"/>
    <property type="molecule type" value="Genomic_DNA"/>
</dbReference>
<evidence type="ECO:0000313" key="7">
    <source>
        <dbReference type="Proteomes" id="UP000273158"/>
    </source>
</evidence>
<keyword evidence="7" id="KW-1185">Reference proteome</keyword>
<dbReference type="SUPFAM" id="SSF52540">
    <property type="entry name" value="P-loop containing nucleoside triphosphate hydrolases"/>
    <property type="match status" value="1"/>
</dbReference>
<dbReference type="OrthoDB" id="3677453at2"/>
<dbReference type="PANTHER" id="PTHR43776">
    <property type="entry name" value="TRANSPORT ATP-BINDING PROTEIN"/>
    <property type="match status" value="1"/>
</dbReference>
<dbReference type="InterPro" id="IPR050319">
    <property type="entry name" value="ABC_transp_ATP-bind"/>
</dbReference>
<keyword evidence="2" id="KW-0813">Transport</keyword>
<dbReference type="InterPro" id="IPR027417">
    <property type="entry name" value="P-loop_NTPase"/>
</dbReference>
<proteinExistence type="inferred from homology"/>
<dbReference type="AlphaFoldDB" id="A0A498CAF8"/>
<dbReference type="InterPro" id="IPR003439">
    <property type="entry name" value="ABC_transporter-like_ATP-bd"/>
</dbReference>
<dbReference type="PANTHER" id="PTHR43776:SF7">
    <property type="entry name" value="D,D-DIPEPTIDE TRANSPORT ATP-BINDING PROTEIN DDPF-RELATED"/>
    <property type="match status" value="1"/>
</dbReference>
<feature type="domain" description="ABC transporter" evidence="5">
    <location>
        <begin position="12"/>
        <end position="257"/>
    </location>
</feature>
<dbReference type="GO" id="GO:0005524">
    <property type="term" value="F:ATP binding"/>
    <property type="evidence" value="ECO:0007669"/>
    <property type="project" value="UniProtKB-KW"/>
</dbReference>
<dbReference type="Proteomes" id="UP000273158">
    <property type="component" value="Unassembled WGS sequence"/>
</dbReference>
<keyword evidence="4" id="KW-0067">ATP-binding</keyword>
<evidence type="ECO:0000259" key="5">
    <source>
        <dbReference type="PROSITE" id="PS50893"/>
    </source>
</evidence>
<evidence type="ECO:0000256" key="3">
    <source>
        <dbReference type="ARBA" id="ARBA00022741"/>
    </source>
</evidence>